<dbReference type="InterPro" id="IPR048711">
    <property type="entry name" value="WHD_Rv2258c"/>
</dbReference>
<evidence type="ECO:0000259" key="1">
    <source>
        <dbReference type="Pfam" id="PF13847"/>
    </source>
</evidence>
<evidence type="ECO:0000259" key="2">
    <source>
        <dbReference type="Pfam" id="PF21320"/>
    </source>
</evidence>
<dbReference type="AlphaFoldDB" id="E4YC10"/>
<dbReference type="Pfam" id="PF13847">
    <property type="entry name" value="Methyltransf_31"/>
    <property type="match status" value="1"/>
</dbReference>
<dbReference type="PANTHER" id="PTHR45128">
    <property type="entry name" value="METHYLTRANSFERASE TYPE 11"/>
    <property type="match status" value="1"/>
</dbReference>
<dbReference type="Gene3D" id="3.40.50.150">
    <property type="entry name" value="Vaccinia Virus protein VP39"/>
    <property type="match status" value="1"/>
</dbReference>
<name>E4YC10_OIKDI</name>
<proteinExistence type="predicted"/>
<accession>E4YC10</accession>
<dbReference type="InterPro" id="IPR029063">
    <property type="entry name" value="SAM-dependent_MTases_sf"/>
</dbReference>
<protein>
    <submittedName>
        <fullName evidence="3">Uncharacterized protein</fullName>
    </submittedName>
</protein>
<dbReference type="CDD" id="cd02440">
    <property type="entry name" value="AdoMet_MTases"/>
    <property type="match status" value="1"/>
</dbReference>
<feature type="domain" description="Methyltransferase" evidence="1">
    <location>
        <begin position="155"/>
        <end position="281"/>
    </location>
</feature>
<sequence>MANLIIESVSGYLRFQLIQVGLENRLFDVIEETIGKTTKQIANEANCDERYAEEWCQALALGSVLNAVFDNAFKEYTYTITGATKSALLELTPMLRLVNSVGTAVPDVCKNFSSGAPVFFETYCNVQKNLSDCLGPWYETHLKGVLERAGINNEMKNILDFGCGMGRSTFALSEIFHNSTVHGVDLDKLSIDEARKNPKCSERIKFHCQDASEFATTGQQFELVCFFVCLHDFAHPTKALELCQHLLTSDGKIAVIEMAGKEEFSPQNKEEFNSVAISTLHCVPASRPENGAKTGEDIGNPFRLSQMQRVAKSAGFEVENVSDQVLTETGYQLFLLTK</sequence>
<gene>
    <name evidence="3" type="ORF">GSOID_T00020970001</name>
</gene>
<dbReference type="InterPro" id="IPR025714">
    <property type="entry name" value="Methyltranfer_dom"/>
</dbReference>
<dbReference type="EMBL" id="FN654394">
    <property type="protein sequence ID" value="CBY43743.1"/>
    <property type="molecule type" value="Genomic_DNA"/>
</dbReference>
<feature type="domain" description="S-adenosylmethionine-dependent methyltransferase Rv2258c-like winged HTH" evidence="2">
    <location>
        <begin position="17"/>
        <end position="78"/>
    </location>
</feature>
<dbReference type="SUPFAM" id="SSF53335">
    <property type="entry name" value="S-adenosyl-L-methionine-dependent methyltransferases"/>
    <property type="match status" value="1"/>
</dbReference>
<evidence type="ECO:0000313" key="3">
    <source>
        <dbReference type="EMBL" id="CBY43743.1"/>
    </source>
</evidence>
<dbReference type="Gene3D" id="1.10.10.10">
    <property type="entry name" value="Winged helix-like DNA-binding domain superfamily/Winged helix DNA-binding domain"/>
    <property type="match status" value="1"/>
</dbReference>
<dbReference type="InterPro" id="IPR053173">
    <property type="entry name" value="SAM-binding_MTase"/>
</dbReference>
<organism evidence="3">
    <name type="scientific">Oikopleura dioica</name>
    <name type="common">Tunicate</name>
    <dbReference type="NCBI Taxonomy" id="34765"/>
    <lineage>
        <taxon>Eukaryota</taxon>
        <taxon>Metazoa</taxon>
        <taxon>Chordata</taxon>
        <taxon>Tunicata</taxon>
        <taxon>Appendicularia</taxon>
        <taxon>Copelata</taxon>
        <taxon>Oikopleuridae</taxon>
        <taxon>Oikopleura</taxon>
    </lineage>
</organism>
<dbReference type="Pfam" id="PF21320">
    <property type="entry name" value="WHD_Rv2258c"/>
    <property type="match status" value="1"/>
</dbReference>
<reference evidence="3" key="1">
    <citation type="journal article" date="2010" name="Science">
        <title>Plasticity of animal genome architecture unmasked by rapid evolution of a pelagic tunicate.</title>
        <authorList>
            <person name="Denoeud F."/>
            <person name="Henriet S."/>
            <person name="Mungpakdee S."/>
            <person name="Aury J.M."/>
            <person name="Da Silva C."/>
            <person name="Brinkmann H."/>
            <person name="Mikhaleva J."/>
            <person name="Olsen L.C."/>
            <person name="Jubin C."/>
            <person name="Canestro C."/>
            <person name="Bouquet J.M."/>
            <person name="Danks G."/>
            <person name="Poulain J."/>
            <person name="Campsteijn C."/>
            <person name="Adamski M."/>
            <person name="Cross I."/>
            <person name="Yadetie F."/>
            <person name="Muffato M."/>
            <person name="Louis A."/>
            <person name="Butcher S."/>
            <person name="Tsagkogeorga G."/>
            <person name="Konrad A."/>
            <person name="Singh S."/>
            <person name="Jensen M.F."/>
            <person name="Cong E.H."/>
            <person name="Eikeseth-Otteraa H."/>
            <person name="Noel B."/>
            <person name="Anthouard V."/>
            <person name="Porcel B.M."/>
            <person name="Kachouri-Lafond R."/>
            <person name="Nishino A."/>
            <person name="Ugolini M."/>
            <person name="Chourrout P."/>
            <person name="Nishida H."/>
            <person name="Aasland R."/>
            <person name="Huzurbazar S."/>
            <person name="Westhof E."/>
            <person name="Delsuc F."/>
            <person name="Lehrach H."/>
            <person name="Reinhardt R."/>
            <person name="Weissenbach J."/>
            <person name="Roy S.W."/>
            <person name="Artiguenave F."/>
            <person name="Postlethwait J.H."/>
            <person name="Manak J.R."/>
            <person name="Thompson E.M."/>
            <person name="Jaillon O."/>
            <person name="Du Pasquier L."/>
            <person name="Boudinot P."/>
            <person name="Liberles D.A."/>
            <person name="Volff J.N."/>
            <person name="Philippe H."/>
            <person name="Lenhard B."/>
            <person name="Roest Crollius H."/>
            <person name="Wincker P."/>
            <person name="Chourrout D."/>
        </authorList>
    </citation>
    <scope>NUCLEOTIDE SEQUENCE [LARGE SCALE GENOMIC DNA]</scope>
</reference>
<dbReference type="Proteomes" id="UP000011014">
    <property type="component" value="Unassembled WGS sequence"/>
</dbReference>
<dbReference type="InterPro" id="IPR036388">
    <property type="entry name" value="WH-like_DNA-bd_sf"/>
</dbReference>